<sequence>MSELDGIRLNFNEESLFLLNLSIAFIMYGVSLDLNLKSFKEVIKNPKPAIGGVVSQFILLPALTFLLVLIMNPLPGLAMGMILVAACPGGNVSNFFTHLSKGNVALSVTLTIIASFMAIIFTPLNLEVWGELLGNKKNIAVEVDFWKMMQTISIIIGIPLISGMLTRKYFPVFSEKAKKIIKSVSMIILLAIIVIAFSKNLDLFLKYWHYVFFLVLIHNLLALLLGFTVGKISGKTSADTKTITIETGIQNSGLGLVIIFNYFQGQGGMALIAAWWGIWHIISGLIISQIFNFRSTDKGQPASV</sequence>
<keyword evidence="7" id="KW-1185">Reference proteome</keyword>
<feature type="transmembrane region" description="Helical" evidence="5">
    <location>
        <begin position="77"/>
        <end position="97"/>
    </location>
</feature>
<proteinExistence type="predicted"/>
<feature type="transmembrane region" description="Helical" evidence="5">
    <location>
        <begin position="104"/>
        <end position="125"/>
    </location>
</feature>
<feature type="transmembrane region" description="Helical" evidence="5">
    <location>
        <begin position="48"/>
        <end position="71"/>
    </location>
</feature>
<evidence type="ECO:0000313" key="7">
    <source>
        <dbReference type="Proteomes" id="UP001209885"/>
    </source>
</evidence>
<dbReference type="RefSeq" id="WP_266054767.1">
    <property type="nucleotide sequence ID" value="NZ_JAPFQN010000002.1"/>
</dbReference>
<keyword evidence="2 5" id="KW-0812">Transmembrane</keyword>
<name>A0ABT3RMB6_9BACT</name>
<dbReference type="PANTHER" id="PTHR10361">
    <property type="entry name" value="SODIUM-BILE ACID COTRANSPORTER"/>
    <property type="match status" value="1"/>
</dbReference>
<keyword evidence="4 5" id="KW-0472">Membrane</keyword>
<feature type="transmembrane region" description="Helical" evidence="5">
    <location>
        <begin position="145"/>
        <end position="162"/>
    </location>
</feature>
<evidence type="ECO:0000256" key="2">
    <source>
        <dbReference type="ARBA" id="ARBA00022692"/>
    </source>
</evidence>
<dbReference type="InterPro" id="IPR002657">
    <property type="entry name" value="BilAc:Na_symport/Acr3"/>
</dbReference>
<dbReference type="Pfam" id="PF01758">
    <property type="entry name" value="SBF"/>
    <property type="match status" value="1"/>
</dbReference>
<evidence type="ECO:0000256" key="5">
    <source>
        <dbReference type="SAM" id="Phobius"/>
    </source>
</evidence>
<feature type="transmembrane region" description="Helical" evidence="5">
    <location>
        <begin position="269"/>
        <end position="291"/>
    </location>
</feature>
<protein>
    <submittedName>
        <fullName evidence="6">Bile acid:sodium symporter family protein</fullName>
    </submittedName>
</protein>
<dbReference type="InterPro" id="IPR004710">
    <property type="entry name" value="Bilac:Na_transpt"/>
</dbReference>
<evidence type="ECO:0000256" key="1">
    <source>
        <dbReference type="ARBA" id="ARBA00004141"/>
    </source>
</evidence>
<accession>A0ABT3RMB6</accession>
<dbReference type="EMBL" id="JAPFQN010000002">
    <property type="protein sequence ID" value="MCX2742524.1"/>
    <property type="molecule type" value="Genomic_DNA"/>
</dbReference>
<evidence type="ECO:0000313" key="6">
    <source>
        <dbReference type="EMBL" id="MCX2742524.1"/>
    </source>
</evidence>
<dbReference type="Gene3D" id="1.20.1530.20">
    <property type="match status" value="1"/>
</dbReference>
<dbReference type="InterPro" id="IPR038770">
    <property type="entry name" value="Na+/solute_symporter_sf"/>
</dbReference>
<feature type="transmembrane region" description="Helical" evidence="5">
    <location>
        <begin position="242"/>
        <end position="263"/>
    </location>
</feature>
<reference evidence="6 7" key="1">
    <citation type="submission" date="2022-11" db="EMBL/GenBank/DDBJ databases">
        <title>The characterization of three novel Bacteroidetes species and genomic analysis of their roles in tidal elemental geochemical cycles.</title>
        <authorList>
            <person name="Ma K."/>
        </authorList>
    </citation>
    <scope>NUCLEOTIDE SEQUENCE [LARGE SCALE GENOMIC DNA]</scope>
    <source>
        <strain evidence="6 7">M17</strain>
    </source>
</reference>
<comment type="caution">
    <text evidence="6">The sequence shown here is derived from an EMBL/GenBank/DDBJ whole genome shotgun (WGS) entry which is preliminary data.</text>
</comment>
<comment type="subcellular location">
    <subcellularLocation>
        <location evidence="1">Membrane</location>
        <topology evidence="1">Multi-pass membrane protein</topology>
    </subcellularLocation>
</comment>
<evidence type="ECO:0000256" key="3">
    <source>
        <dbReference type="ARBA" id="ARBA00022989"/>
    </source>
</evidence>
<feature type="transmembrane region" description="Helical" evidence="5">
    <location>
        <begin position="183"/>
        <end position="201"/>
    </location>
</feature>
<evidence type="ECO:0000256" key="4">
    <source>
        <dbReference type="ARBA" id="ARBA00023136"/>
    </source>
</evidence>
<gene>
    <name evidence="6" type="ORF">OO013_01535</name>
</gene>
<dbReference type="Proteomes" id="UP001209885">
    <property type="component" value="Unassembled WGS sequence"/>
</dbReference>
<dbReference type="PANTHER" id="PTHR10361:SF28">
    <property type="entry name" value="P3 PROTEIN-RELATED"/>
    <property type="match status" value="1"/>
</dbReference>
<feature type="transmembrane region" description="Helical" evidence="5">
    <location>
        <begin position="207"/>
        <end position="230"/>
    </location>
</feature>
<keyword evidence="3 5" id="KW-1133">Transmembrane helix</keyword>
<organism evidence="6 7">
    <name type="scientific">Mangrovivirga halotolerans</name>
    <dbReference type="NCBI Taxonomy" id="2993936"/>
    <lineage>
        <taxon>Bacteria</taxon>
        <taxon>Pseudomonadati</taxon>
        <taxon>Bacteroidota</taxon>
        <taxon>Cytophagia</taxon>
        <taxon>Cytophagales</taxon>
        <taxon>Mangrovivirgaceae</taxon>
        <taxon>Mangrovivirga</taxon>
    </lineage>
</organism>
<feature type="transmembrane region" description="Helical" evidence="5">
    <location>
        <begin position="16"/>
        <end position="36"/>
    </location>
</feature>